<organism evidence="11 12">
    <name type="scientific">Stentor coeruleus</name>
    <dbReference type="NCBI Taxonomy" id="5963"/>
    <lineage>
        <taxon>Eukaryota</taxon>
        <taxon>Sar</taxon>
        <taxon>Alveolata</taxon>
        <taxon>Ciliophora</taxon>
        <taxon>Postciliodesmatophora</taxon>
        <taxon>Heterotrichea</taxon>
        <taxon>Heterotrichida</taxon>
        <taxon>Stentoridae</taxon>
        <taxon>Stentor</taxon>
    </lineage>
</organism>
<keyword evidence="5 7" id="KW-0539">Nucleus</keyword>
<dbReference type="InterPro" id="IPR035441">
    <property type="entry name" value="TFIIS/LEDGF_dom_sf"/>
</dbReference>
<dbReference type="InterPro" id="IPR036575">
    <property type="entry name" value="TFIIS_cen_dom_sf"/>
</dbReference>
<dbReference type="GO" id="GO:0003676">
    <property type="term" value="F:nucleic acid binding"/>
    <property type="evidence" value="ECO:0007669"/>
    <property type="project" value="InterPro"/>
</dbReference>
<dbReference type="InterPro" id="IPR001222">
    <property type="entry name" value="Znf_TFIIS"/>
</dbReference>
<dbReference type="SMART" id="SM00440">
    <property type="entry name" value="ZnF_C2C2"/>
    <property type="match status" value="1"/>
</dbReference>
<feature type="domain" description="TFIIS-type" evidence="8">
    <location>
        <begin position="195"/>
        <end position="235"/>
    </location>
</feature>
<dbReference type="InterPro" id="IPR003617">
    <property type="entry name" value="TFIIS/CRSP70_N_sub"/>
</dbReference>
<reference evidence="11 12" key="1">
    <citation type="submission" date="2016-11" db="EMBL/GenBank/DDBJ databases">
        <title>The macronuclear genome of Stentor coeruleus: a giant cell with tiny introns.</title>
        <authorList>
            <person name="Slabodnick M."/>
            <person name="Ruby J.G."/>
            <person name="Reiff S.B."/>
            <person name="Swart E.C."/>
            <person name="Gosai S."/>
            <person name="Prabakaran S."/>
            <person name="Witkowska E."/>
            <person name="Larue G.E."/>
            <person name="Fisher S."/>
            <person name="Freeman R.M."/>
            <person name="Gunawardena J."/>
            <person name="Chu W."/>
            <person name="Stover N.A."/>
            <person name="Gregory B.D."/>
            <person name="Nowacki M."/>
            <person name="Derisi J."/>
            <person name="Roy S.W."/>
            <person name="Marshall W.F."/>
            <person name="Sood P."/>
        </authorList>
    </citation>
    <scope>NUCLEOTIDE SEQUENCE [LARGE SCALE GENOMIC DNA]</scope>
    <source>
        <strain evidence="11">WM001</strain>
    </source>
</reference>
<evidence type="ECO:0000259" key="9">
    <source>
        <dbReference type="PROSITE" id="PS51319"/>
    </source>
</evidence>
<dbReference type="Gene3D" id="1.20.930.10">
    <property type="entry name" value="Conserved domain common to transcription factors TFIIS, elongin A, CRSP70"/>
    <property type="match status" value="1"/>
</dbReference>
<name>A0A1R2BF17_9CILI</name>
<dbReference type="SUPFAM" id="SSF47676">
    <property type="entry name" value="Conserved domain common to transcription factors TFIIS, elongin A, CRSP70"/>
    <property type="match status" value="1"/>
</dbReference>
<evidence type="ECO:0000259" key="10">
    <source>
        <dbReference type="PROSITE" id="PS51321"/>
    </source>
</evidence>
<evidence type="ECO:0000256" key="4">
    <source>
        <dbReference type="ARBA" id="ARBA00022833"/>
    </source>
</evidence>
<evidence type="ECO:0000313" key="11">
    <source>
        <dbReference type="EMBL" id="OMJ75372.1"/>
    </source>
</evidence>
<dbReference type="GO" id="GO:0006351">
    <property type="term" value="P:DNA-templated transcription"/>
    <property type="evidence" value="ECO:0007669"/>
    <property type="project" value="InterPro"/>
</dbReference>
<keyword evidence="2" id="KW-0479">Metal-binding</keyword>
<dbReference type="GO" id="GO:0005634">
    <property type="term" value="C:nucleus"/>
    <property type="evidence" value="ECO:0007669"/>
    <property type="project" value="UniProtKB-SubCell"/>
</dbReference>
<dbReference type="PROSITE" id="PS51319">
    <property type="entry name" value="TFIIS_N"/>
    <property type="match status" value="1"/>
</dbReference>
<dbReference type="Gene3D" id="1.10.472.30">
    <property type="entry name" value="Transcription elongation factor S-II, central domain"/>
    <property type="match status" value="1"/>
</dbReference>
<evidence type="ECO:0000259" key="8">
    <source>
        <dbReference type="PROSITE" id="PS51133"/>
    </source>
</evidence>
<evidence type="ECO:0000256" key="6">
    <source>
        <dbReference type="PROSITE-ProRule" id="PRU00472"/>
    </source>
</evidence>
<feature type="domain" description="TFIIS central" evidence="10">
    <location>
        <begin position="85"/>
        <end position="189"/>
    </location>
</feature>
<dbReference type="Gene3D" id="2.20.25.10">
    <property type="match status" value="1"/>
</dbReference>
<dbReference type="SUPFAM" id="SSF57783">
    <property type="entry name" value="Zinc beta-ribbon"/>
    <property type="match status" value="1"/>
</dbReference>
<dbReference type="PIRSF" id="PIRSF006704">
    <property type="entry name" value="TF_IIS"/>
    <property type="match status" value="1"/>
</dbReference>
<keyword evidence="12" id="KW-1185">Reference proteome</keyword>
<evidence type="ECO:0000256" key="5">
    <source>
        <dbReference type="ARBA" id="ARBA00023242"/>
    </source>
</evidence>
<evidence type="ECO:0000313" key="12">
    <source>
        <dbReference type="Proteomes" id="UP000187209"/>
    </source>
</evidence>
<dbReference type="Pfam" id="PF07500">
    <property type="entry name" value="TFIIS_M"/>
    <property type="match status" value="1"/>
</dbReference>
<keyword evidence="4" id="KW-0862">Zinc</keyword>
<proteinExistence type="predicted"/>
<dbReference type="Proteomes" id="UP000187209">
    <property type="component" value="Unassembled WGS sequence"/>
</dbReference>
<dbReference type="SMART" id="SM00509">
    <property type="entry name" value="TFS2N"/>
    <property type="match status" value="1"/>
</dbReference>
<evidence type="ECO:0000256" key="3">
    <source>
        <dbReference type="ARBA" id="ARBA00022771"/>
    </source>
</evidence>
<feature type="domain" description="TFIIS N-terminal" evidence="9">
    <location>
        <begin position="5"/>
        <end position="76"/>
    </location>
</feature>
<dbReference type="GO" id="GO:0008270">
    <property type="term" value="F:zinc ion binding"/>
    <property type="evidence" value="ECO:0007669"/>
    <property type="project" value="UniProtKB-KW"/>
</dbReference>
<sequence length="236" mass="27554">MDSLEQVKDYQQRLKASDEDSSRNILNLLKEVPMSFDVLKETKIAKTIKRIEKKYPSLKFFVRALIDKWRSIVKAKKKNEERPLHLEDSRNKVVQILTEALGDKDLAGKIEEEIHKCEKNTYASKARSLKFNLTKNFELKNSVLNGDITPEALVKMNPREMVSEERKEEIRKIEKDLTESRRSDWHLVNNAPKGGMFKCKKCGSDKTMMQQMQTRSADEPMTTFVKCVNCDFSWKF</sequence>
<dbReference type="InterPro" id="IPR035100">
    <property type="entry name" value="TF_IIS-typ"/>
</dbReference>
<accession>A0A1R2BF17</accession>
<dbReference type="PROSITE" id="PS51133">
    <property type="entry name" value="ZF_TFIIS_2"/>
    <property type="match status" value="1"/>
</dbReference>
<dbReference type="CDD" id="cd13749">
    <property type="entry name" value="Zn-ribbon_TFIIS"/>
    <property type="match status" value="1"/>
</dbReference>
<dbReference type="InterPro" id="IPR003618">
    <property type="entry name" value="TFIIS_cen_dom"/>
</dbReference>
<evidence type="ECO:0008006" key="13">
    <source>
        <dbReference type="Google" id="ProtNLM"/>
    </source>
</evidence>
<dbReference type="SMART" id="SM00510">
    <property type="entry name" value="TFS2M"/>
    <property type="match status" value="1"/>
</dbReference>
<evidence type="ECO:0000256" key="2">
    <source>
        <dbReference type="ARBA" id="ARBA00022723"/>
    </source>
</evidence>
<evidence type="ECO:0000256" key="1">
    <source>
        <dbReference type="ARBA" id="ARBA00004123"/>
    </source>
</evidence>
<comment type="subcellular location">
    <subcellularLocation>
        <location evidence="1 7">Nucleus</location>
    </subcellularLocation>
</comment>
<dbReference type="Pfam" id="PF08711">
    <property type="entry name" value="Med26"/>
    <property type="match status" value="1"/>
</dbReference>
<dbReference type="PANTHER" id="PTHR11477">
    <property type="entry name" value="TRANSCRIPTION FACTOR S-II ZINC FINGER DOMAIN-CONTAINING PROTEIN"/>
    <property type="match status" value="1"/>
</dbReference>
<comment type="caution">
    <text evidence="11">The sequence shown here is derived from an EMBL/GenBank/DDBJ whole genome shotgun (WGS) entry which is preliminary data.</text>
</comment>
<dbReference type="AlphaFoldDB" id="A0A1R2BF17"/>
<dbReference type="EMBL" id="MPUH01000694">
    <property type="protein sequence ID" value="OMJ75372.1"/>
    <property type="molecule type" value="Genomic_DNA"/>
</dbReference>
<protein>
    <recommendedName>
        <fullName evidence="13">TFIIS central domain-containing protein</fullName>
    </recommendedName>
</protein>
<dbReference type="OrthoDB" id="44867at2759"/>
<dbReference type="Pfam" id="PF01096">
    <property type="entry name" value="Zn_ribbon_TFIIS"/>
    <property type="match status" value="1"/>
</dbReference>
<dbReference type="PANTHER" id="PTHR11477:SF0">
    <property type="entry name" value="IP08861P-RELATED"/>
    <property type="match status" value="1"/>
</dbReference>
<dbReference type="PROSITE" id="PS51321">
    <property type="entry name" value="TFIIS_CENTRAL"/>
    <property type="match status" value="1"/>
</dbReference>
<gene>
    <name evidence="11" type="ORF">SteCoe_25486</name>
</gene>
<dbReference type="SUPFAM" id="SSF46942">
    <property type="entry name" value="Elongation factor TFIIS domain 2"/>
    <property type="match status" value="1"/>
</dbReference>
<dbReference type="PROSITE" id="PS00466">
    <property type="entry name" value="ZF_TFIIS_1"/>
    <property type="match status" value="1"/>
</dbReference>
<dbReference type="InterPro" id="IPR017923">
    <property type="entry name" value="TFIIS_N"/>
</dbReference>
<evidence type="ECO:0000256" key="7">
    <source>
        <dbReference type="PROSITE-ProRule" id="PRU00649"/>
    </source>
</evidence>
<keyword evidence="3 6" id="KW-0863">Zinc-finger</keyword>